<dbReference type="Gene3D" id="3.40.50.720">
    <property type="entry name" value="NAD(P)-binding Rossmann-like Domain"/>
    <property type="match status" value="1"/>
</dbReference>
<feature type="non-terminal residue" evidence="2">
    <location>
        <position position="186"/>
    </location>
</feature>
<sequence length="186" mass="21507">MRKYKVAVTGCGRAGVNLHIKTYIDMEEIEVIAVCDNNQKRVNQVGKKFGIGKKYTDFNLMLSEEKPDISVICTPPSLHKAVFDASIQAGCHILLEKPSASSLEELEEMIDLSKEYNKKIMVNQNYRWTQDTVCAKKIVEKGLIGEVYRVEIIDYTWEEKDPTNSQWLSGLHQRWLFEQGVHWFDY</sequence>
<feature type="domain" description="Gfo/Idh/MocA-like oxidoreductase N-terminal" evidence="1">
    <location>
        <begin position="5"/>
        <end position="123"/>
    </location>
</feature>
<dbReference type="EMBL" id="BARV01026936">
    <property type="protein sequence ID" value="GAI45758.1"/>
    <property type="molecule type" value="Genomic_DNA"/>
</dbReference>
<dbReference type="AlphaFoldDB" id="X1NQ76"/>
<organism evidence="2">
    <name type="scientific">marine sediment metagenome</name>
    <dbReference type="NCBI Taxonomy" id="412755"/>
    <lineage>
        <taxon>unclassified sequences</taxon>
        <taxon>metagenomes</taxon>
        <taxon>ecological metagenomes</taxon>
    </lineage>
</organism>
<evidence type="ECO:0000313" key="2">
    <source>
        <dbReference type="EMBL" id="GAI45758.1"/>
    </source>
</evidence>
<proteinExistence type="predicted"/>
<evidence type="ECO:0000259" key="1">
    <source>
        <dbReference type="Pfam" id="PF01408"/>
    </source>
</evidence>
<dbReference type="SUPFAM" id="SSF51735">
    <property type="entry name" value="NAD(P)-binding Rossmann-fold domains"/>
    <property type="match status" value="1"/>
</dbReference>
<accession>X1NQ76</accession>
<dbReference type="PANTHER" id="PTHR43377:SF1">
    <property type="entry name" value="BILIVERDIN REDUCTASE A"/>
    <property type="match status" value="1"/>
</dbReference>
<dbReference type="InterPro" id="IPR036291">
    <property type="entry name" value="NAD(P)-bd_dom_sf"/>
</dbReference>
<dbReference type="InterPro" id="IPR000683">
    <property type="entry name" value="Gfo/Idh/MocA-like_OxRdtase_N"/>
</dbReference>
<dbReference type="InterPro" id="IPR051450">
    <property type="entry name" value="Gfo/Idh/MocA_Oxidoreductases"/>
</dbReference>
<gene>
    <name evidence="2" type="ORF">S06H3_43425</name>
</gene>
<name>X1NQ76_9ZZZZ</name>
<protein>
    <recommendedName>
        <fullName evidence="1">Gfo/Idh/MocA-like oxidoreductase N-terminal domain-containing protein</fullName>
    </recommendedName>
</protein>
<dbReference type="Pfam" id="PF01408">
    <property type="entry name" value="GFO_IDH_MocA"/>
    <property type="match status" value="1"/>
</dbReference>
<comment type="caution">
    <text evidence="2">The sequence shown here is derived from an EMBL/GenBank/DDBJ whole genome shotgun (WGS) entry which is preliminary data.</text>
</comment>
<dbReference type="PANTHER" id="PTHR43377">
    <property type="entry name" value="BILIVERDIN REDUCTASE A"/>
    <property type="match status" value="1"/>
</dbReference>
<reference evidence="2" key="1">
    <citation type="journal article" date="2014" name="Front. Microbiol.">
        <title>High frequency of phylogenetically diverse reductive dehalogenase-homologous genes in deep subseafloor sedimentary metagenomes.</title>
        <authorList>
            <person name="Kawai M."/>
            <person name="Futagami T."/>
            <person name="Toyoda A."/>
            <person name="Takaki Y."/>
            <person name="Nishi S."/>
            <person name="Hori S."/>
            <person name="Arai W."/>
            <person name="Tsubouchi T."/>
            <person name="Morono Y."/>
            <person name="Uchiyama I."/>
            <person name="Ito T."/>
            <person name="Fujiyama A."/>
            <person name="Inagaki F."/>
            <person name="Takami H."/>
        </authorList>
    </citation>
    <scope>NUCLEOTIDE SEQUENCE</scope>
    <source>
        <strain evidence="2">Expedition CK06-06</strain>
    </source>
</reference>
<dbReference type="Gene3D" id="3.30.360.10">
    <property type="entry name" value="Dihydrodipicolinate Reductase, domain 2"/>
    <property type="match status" value="1"/>
</dbReference>
<dbReference type="GO" id="GO:0000166">
    <property type="term" value="F:nucleotide binding"/>
    <property type="evidence" value="ECO:0007669"/>
    <property type="project" value="InterPro"/>
</dbReference>